<dbReference type="GO" id="GO:0006950">
    <property type="term" value="P:response to stress"/>
    <property type="evidence" value="ECO:0007669"/>
    <property type="project" value="TreeGrafter"/>
</dbReference>
<proteinExistence type="predicted"/>
<comment type="caution">
    <text evidence="2">The sequence shown here is derived from an EMBL/GenBank/DDBJ whole genome shotgun (WGS) entry which is preliminary data.</text>
</comment>
<name>A0A366M745_9ACTN</name>
<keyword evidence="3" id="KW-1185">Reference proteome</keyword>
<gene>
    <name evidence="2" type="ORF">DP939_05230</name>
</gene>
<dbReference type="Proteomes" id="UP000253303">
    <property type="component" value="Unassembled WGS sequence"/>
</dbReference>
<reference evidence="2 3" key="1">
    <citation type="submission" date="2018-06" db="EMBL/GenBank/DDBJ databases">
        <title>Sphaerisporangium craniellae sp. nov., isolated from a marine sponge in the South China Sea.</title>
        <authorList>
            <person name="Li L."/>
        </authorList>
    </citation>
    <scope>NUCLEOTIDE SEQUENCE [LARGE SCALE GENOMIC DNA]</scope>
    <source>
        <strain evidence="2 3">LHW63015</strain>
    </source>
</reference>
<evidence type="ECO:0000313" key="2">
    <source>
        <dbReference type="EMBL" id="RBQ22061.1"/>
    </source>
</evidence>
<dbReference type="PRINTS" id="PR00598">
    <property type="entry name" value="HTHMARR"/>
</dbReference>
<dbReference type="GO" id="GO:0003700">
    <property type="term" value="F:DNA-binding transcription factor activity"/>
    <property type="evidence" value="ECO:0007669"/>
    <property type="project" value="InterPro"/>
</dbReference>
<dbReference type="RefSeq" id="WP_113979364.1">
    <property type="nucleotide sequence ID" value="NZ_QMEY01000001.1"/>
</dbReference>
<dbReference type="InterPro" id="IPR036390">
    <property type="entry name" value="WH_DNA-bd_sf"/>
</dbReference>
<dbReference type="OrthoDB" id="4807076at2"/>
<feature type="domain" description="HTH marR-type" evidence="1">
    <location>
        <begin position="11"/>
        <end position="139"/>
    </location>
</feature>
<dbReference type="InterPro" id="IPR036388">
    <property type="entry name" value="WH-like_DNA-bd_sf"/>
</dbReference>
<sequence length="143" mass="15725">MTIPESQAVAERELCGLVNGLAKQIEDHVRQRAATLGLTAPQATALREMTGPMAMRELAIRLGCEPSNATFIVDKLEQGGLIERRPHPTDRRTKQLFLTPAGEELRARLIDLLIERSPLGGLTTEEQRTLHELLNRAVAGPAE</sequence>
<dbReference type="Gene3D" id="1.10.10.10">
    <property type="entry name" value="Winged helix-like DNA-binding domain superfamily/Winged helix DNA-binding domain"/>
    <property type="match status" value="1"/>
</dbReference>
<organism evidence="2 3">
    <name type="scientific">Spongiactinospora rosea</name>
    <dbReference type="NCBI Taxonomy" id="2248750"/>
    <lineage>
        <taxon>Bacteria</taxon>
        <taxon>Bacillati</taxon>
        <taxon>Actinomycetota</taxon>
        <taxon>Actinomycetes</taxon>
        <taxon>Streptosporangiales</taxon>
        <taxon>Streptosporangiaceae</taxon>
        <taxon>Spongiactinospora</taxon>
    </lineage>
</organism>
<protein>
    <submittedName>
        <fullName evidence="2">MarR family transcriptional regulator</fullName>
    </submittedName>
</protein>
<dbReference type="InterPro" id="IPR039422">
    <property type="entry name" value="MarR/SlyA-like"/>
</dbReference>
<dbReference type="InterPro" id="IPR000835">
    <property type="entry name" value="HTH_MarR-typ"/>
</dbReference>
<dbReference type="AlphaFoldDB" id="A0A366M745"/>
<evidence type="ECO:0000259" key="1">
    <source>
        <dbReference type="PROSITE" id="PS50995"/>
    </source>
</evidence>
<dbReference type="SUPFAM" id="SSF46785">
    <property type="entry name" value="Winged helix' DNA-binding domain"/>
    <property type="match status" value="1"/>
</dbReference>
<dbReference type="PANTHER" id="PTHR33164">
    <property type="entry name" value="TRANSCRIPTIONAL REGULATOR, MARR FAMILY"/>
    <property type="match status" value="1"/>
</dbReference>
<accession>A0A366M745</accession>
<evidence type="ECO:0000313" key="3">
    <source>
        <dbReference type="Proteomes" id="UP000253303"/>
    </source>
</evidence>
<dbReference type="SMART" id="SM00347">
    <property type="entry name" value="HTH_MARR"/>
    <property type="match status" value="1"/>
</dbReference>
<dbReference type="PANTHER" id="PTHR33164:SF43">
    <property type="entry name" value="HTH-TYPE TRANSCRIPTIONAL REPRESSOR YETL"/>
    <property type="match status" value="1"/>
</dbReference>
<dbReference type="EMBL" id="QMEY01000001">
    <property type="protein sequence ID" value="RBQ22061.1"/>
    <property type="molecule type" value="Genomic_DNA"/>
</dbReference>
<dbReference type="PROSITE" id="PS50995">
    <property type="entry name" value="HTH_MARR_2"/>
    <property type="match status" value="1"/>
</dbReference>
<dbReference type="Pfam" id="PF01047">
    <property type="entry name" value="MarR"/>
    <property type="match status" value="1"/>
</dbReference>